<accession>A0A645HBF2</accession>
<dbReference type="EMBL" id="VSSQ01089451">
    <property type="protein sequence ID" value="MPN35692.1"/>
    <property type="molecule type" value="Genomic_DNA"/>
</dbReference>
<protein>
    <submittedName>
        <fullName evidence="1">Uncharacterized protein</fullName>
    </submittedName>
</protein>
<reference evidence="1" key="1">
    <citation type="submission" date="2019-08" db="EMBL/GenBank/DDBJ databases">
        <authorList>
            <person name="Kucharzyk K."/>
            <person name="Murdoch R.W."/>
            <person name="Higgins S."/>
            <person name="Loffler F."/>
        </authorList>
    </citation>
    <scope>NUCLEOTIDE SEQUENCE</scope>
</reference>
<evidence type="ECO:0000313" key="1">
    <source>
        <dbReference type="EMBL" id="MPN35692.1"/>
    </source>
</evidence>
<proteinExistence type="predicted"/>
<gene>
    <name evidence="1" type="ORF">SDC9_183190</name>
</gene>
<sequence length="109" mass="13136">MIVYAWYPHTQYKLCFGSCDNLEKPINYIVDKYKFKSNYNEKELLEFLCSINDNELHKMMKDLTLKVPYRLLSPFFSSELKHVKDQDKNKLIEQLTLTSDRCLYKIIKE</sequence>
<dbReference type="AlphaFoldDB" id="A0A645HBF2"/>
<comment type="caution">
    <text evidence="1">The sequence shown here is derived from an EMBL/GenBank/DDBJ whole genome shotgun (WGS) entry which is preliminary data.</text>
</comment>
<organism evidence="1">
    <name type="scientific">bioreactor metagenome</name>
    <dbReference type="NCBI Taxonomy" id="1076179"/>
    <lineage>
        <taxon>unclassified sequences</taxon>
        <taxon>metagenomes</taxon>
        <taxon>ecological metagenomes</taxon>
    </lineage>
</organism>
<name>A0A645HBF2_9ZZZZ</name>